<evidence type="ECO:0000256" key="7">
    <source>
        <dbReference type="ARBA" id="ARBA00023209"/>
    </source>
</evidence>
<feature type="domain" description="Cytidyltransferase-like" evidence="13">
    <location>
        <begin position="18"/>
        <end position="142"/>
    </location>
</feature>
<evidence type="ECO:0000256" key="1">
    <source>
        <dbReference type="ARBA" id="ARBA00005189"/>
    </source>
</evidence>
<keyword evidence="6" id="KW-0443">Lipid metabolism</keyword>
<evidence type="ECO:0000256" key="6">
    <source>
        <dbReference type="ARBA" id="ARBA00023098"/>
    </source>
</evidence>
<comment type="pathway">
    <text evidence="9">Phospholipid metabolism; phosphatidylethanolamine biosynthesis; phosphatidylethanolamine from ethanolamine: step 2/3.</text>
</comment>
<dbReference type="Gene3D" id="3.40.50.620">
    <property type="entry name" value="HUPs"/>
    <property type="match status" value="2"/>
</dbReference>
<dbReference type="RefSeq" id="XP_030760768.1">
    <property type="nucleotide sequence ID" value="XM_030904908.1"/>
</dbReference>
<dbReference type="InterPro" id="IPR004821">
    <property type="entry name" value="Cyt_trans-like"/>
</dbReference>
<evidence type="ECO:0000256" key="9">
    <source>
        <dbReference type="ARBA" id="ARBA00024191"/>
    </source>
</evidence>
<dbReference type="GO" id="GO:0006646">
    <property type="term" value="P:phosphatidylethanolamine biosynthetic process"/>
    <property type="evidence" value="ECO:0007669"/>
    <property type="project" value="UniProtKB-UniPathway"/>
</dbReference>
<evidence type="ECO:0000313" key="15">
    <source>
        <dbReference type="RefSeq" id="XP_030760767.1"/>
    </source>
</evidence>
<dbReference type="RefSeq" id="XP_030760767.1">
    <property type="nucleotide sequence ID" value="XM_030904907.1"/>
</dbReference>
<dbReference type="InterPro" id="IPR014729">
    <property type="entry name" value="Rossmann-like_a/b/a_fold"/>
</dbReference>
<sequence length="373" mass="42319">MQQNGLENGHDKREVRVWCDGCYDMVHFGHANSLRQAKALGDKLIVGVHNDDEIRKHKGPPVFTEEERYKMVRGIKWVDEVIEGAPYVTTLETLDKYDCDFCVHGDDITVTADGVDTYKIVKDAGRYKEVQRTAGVSTTDLVGRMLLLTKNHFKQGQYEYSVAKEHSTTMGQDSSARSPYTGCSQFLPTTQKIIQFSDGKAPKEGDRIVYVAGAFDLFHVGHLDFLEKAKAQGDYVIVGLHTDPVVNRYKDSNYPIMNLHERVLSVLACKYVSEVVIGAPYKVTQDLIDHFNIDIVIHGNTPVMMDVDGTHPYEIPKALGKFKNVDSGNEMTTDRIVERIIRNRQQFQERNKQKEEKEVKLVNELNANSLEVY</sequence>
<keyword evidence="5 15" id="KW-0548">Nucleotidyltransferase</keyword>
<dbReference type="UniPathway" id="UPA00558">
    <property type="reaction ID" value="UER00742"/>
</dbReference>
<evidence type="ECO:0000256" key="11">
    <source>
        <dbReference type="ARBA" id="ARBA00031473"/>
    </source>
</evidence>
<dbReference type="KEGG" id="soy:115885876"/>
<dbReference type="FunFam" id="3.40.50.620:FF:000108">
    <property type="entry name" value="Ethanolamine-phosphate cytidylyltransferase isoform 2"/>
    <property type="match status" value="1"/>
</dbReference>
<evidence type="ECO:0000256" key="4">
    <source>
        <dbReference type="ARBA" id="ARBA00022679"/>
    </source>
</evidence>
<keyword evidence="14" id="KW-1185">Reference proteome</keyword>
<proteinExistence type="inferred from homology"/>
<evidence type="ECO:0000256" key="2">
    <source>
        <dbReference type="ARBA" id="ARBA00010101"/>
    </source>
</evidence>
<dbReference type="OrthoDB" id="40021at2759"/>
<dbReference type="CDD" id="cd02174">
    <property type="entry name" value="CCT"/>
    <property type="match status" value="1"/>
</dbReference>
<dbReference type="Pfam" id="PF01467">
    <property type="entry name" value="CTP_transf_like"/>
    <property type="match status" value="2"/>
</dbReference>
<evidence type="ECO:0000313" key="14">
    <source>
        <dbReference type="Proteomes" id="UP000504635"/>
    </source>
</evidence>
<keyword evidence="4" id="KW-0808">Transferase</keyword>
<comment type="similarity">
    <text evidence="2">Belongs to the cytidylyltransferase family.</text>
</comment>
<gene>
    <name evidence="15 16" type="primary">LOC115885876</name>
</gene>
<dbReference type="PANTHER" id="PTHR45780">
    <property type="entry name" value="ETHANOLAMINE-PHOSPHATE CYTIDYLYLTRANSFERASE"/>
    <property type="match status" value="1"/>
</dbReference>
<dbReference type="GeneID" id="115885876"/>
<protein>
    <recommendedName>
        <fullName evidence="10">ethanolamine-phosphate cytidylyltransferase</fullName>
        <ecNumber evidence="10">2.7.7.14</ecNumber>
    </recommendedName>
    <alternativeName>
        <fullName evidence="11">CTP:phosphoethanolamine cytidylyltransferase</fullName>
    </alternativeName>
</protein>
<dbReference type="NCBIfam" id="TIGR00125">
    <property type="entry name" value="cyt_tran_rel"/>
    <property type="match status" value="2"/>
</dbReference>
<dbReference type="AlphaFoldDB" id="A0A6J2YBD1"/>
<comment type="pathway">
    <text evidence="1">Lipid metabolism.</text>
</comment>
<evidence type="ECO:0000256" key="8">
    <source>
        <dbReference type="ARBA" id="ARBA00023264"/>
    </source>
</evidence>
<reference evidence="15 16" key="1">
    <citation type="submission" date="2025-04" db="UniProtKB">
        <authorList>
            <consortium name="RefSeq"/>
        </authorList>
    </citation>
    <scope>IDENTIFICATION</scope>
    <source>
        <tissue evidence="15 16">Gonads</tissue>
    </source>
</reference>
<keyword evidence="3" id="KW-0444">Lipid biosynthesis</keyword>
<feature type="domain" description="Cytidyltransferase-like" evidence="13">
    <location>
        <begin position="211"/>
        <end position="306"/>
    </location>
</feature>
<evidence type="ECO:0000256" key="12">
    <source>
        <dbReference type="SAM" id="Coils"/>
    </source>
</evidence>
<dbReference type="InterPro" id="IPR041723">
    <property type="entry name" value="CCT"/>
</dbReference>
<organism evidence="14 15">
    <name type="scientific">Sitophilus oryzae</name>
    <name type="common">Rice weevil</name>
    <name type="synonym">Curculio oryzae</name>
    <dbReference type="NCBI Taxonomy" id="7048"/>
    <lineage>
        <taxon>Eukaryota</taxon>
        <taxon>Metazoa</taxon>
        <taxon>Ecdysozoa</taxon>
        <taxon>Arthropoda</taxon>
        <taxon>Hexapoda</taxon>
        <taxon>Insecta</taxon>
        <taxon>Pterygota</taxon>
        <taxon>Neoptera</taxon>
        <taxon>Endopterygota</taxon>
        <taxon>Coleoptera</taxon>
        <taxon>Polyphaga</taxon>
        <taxon>Cucujiformia</taxon>
        <taxon>Curculionidae</taxon>
        <taxon>Dryophthorinae</taxon>
        <taxon>Sitophilus</taxon>
    </lineage>
</organism>
<feature type="coiled-coil region" evidence="12">
    <location>
        <begin position="337"/>
        <end position="364"/>
    </location>
</feature>
<dbReference type="GO" id="GO:0005737">
    <property type="term" value="C:cytoplasm"/>
    <property type="evidence" value="ECO:0007669"/>
    <property type="project" value="TreeGrafter"/>
</dbReference>
<evidence type="ECO:0000256" key="10">
    <source>
        <dbReference type="ARBA" id="ARBA00024221"/>
    </source>
</evidence>
<dbReference type="GO" id="GO:0004306">
    <property type="term" value="F:ethanolamine-phosphate cytidylyltransferase activity"/>
    <property type="evidence" value="ECO:0007669"/>
    <property type="project" value="UniProtKB-EC"/>
</dbReference>
<dbReference type="SUPFAM" id="SSF52374">
    <property type="entry name" value="Nucleotidylyl transferase"/>
    <property type="match status" value="2"/>
</dbReference>
<evidence type="ECO:0000259" key="13">
    <source>
        <dbReference type="Pfam" id="PF01467"/>
    </source>
</evidence>
<keyword evidence="7" id="KW-0594">Phospholipid biosynthesis</keyword>
<evidence type="ECO:0000256" key="5">
    <source>
        <dbReference type="ARBA" id="ARBA00022695"/>
    </source>
</evidence>
<evidence type="ECO:0000256" key="3">
    <source>
        <dbReference type="ARBA" id="ARBA00022516"/>
    </source>
</evidence>
<dbReference type="InterPro" id="IPR044608">
    <property type="entry name" value="Ect1/PCYT2"/>
</dbReference>
<dbReference type="CDD" id="cd02173">
    <property type="entry name" value="ECT"/>
    <property type="match status" value="1"/>
</dbReference>
<name>A0A6J2YBD1_SITOR</name>
<accession>A0A6J2YBD1</accession>
<dbReference type="Proteomes" id="UP000504635">
    <property type="component" value="Unplaced"/>
</dbReference>
<evidence type="ECO:0000313" key="16">
    <source>
        <dbReference type="RefSeq" id="XP_030760768.1"/>
    </source>
</evidence>
<dbReference type="EC" id="2.7.7.14" evidence="10"/>
<keyword evidence="8" id="KW-1208">Phospholipid metabolism</keyword>
<dbReference type="PANTHER" id="PTHR45780:SF2">
    <property type="entry name" value="ETHANOLAMINE-PHOSPHATE CYTIDYLYLTRANSFERASE"/>
    <property type="match status" value="1"/>
</dbReference>
<keyword evidence="12" id="KW-0175">Coiled coil</keyword>